<accession>A0A5B8Z4P0</accession>
<dbReference type="KEGG" id="bda:FSZ17_11700"/>
<proteinExistence type="predicted"/>
<dbReference type="Pfam" id="PF14115">
    <property type="entry name" value="YuzL"/>
    <property type="match status" value="1"/>
</dbReference>
<protein>
    <submittedName>
        <fullName evidence="2">YuzL family protein</fullName>
    </submittedName>
</protein>
<reference evidence="3" key="1">
    <citation type="submission" date="2019-08" db="EMBL/GenBank/DDBJ databases">
        <authorList>
            <person name="Zheng X."/>
        </authorList>
    </citation>
    <scope>NUCLEOTIDE SEQUENCE [LARGE SCALE GENOMIC DNA]</scope>
    <source>
        <strain evidence="3">FJAT-25496</strain>
    </source>
</reference>
<feature type="compositionally biased region" description="Polar residues" evidence="1">
    <location>
        <begin position="21"/>
        <end position="35"/>
    </location>
</feature>
<name>A0A5B8Z4P0_CYTDA</name>
<dbReference type="Proteomes" id="UP000321555">
    <property type="component" value="Chromosome"/>
</dbReference>
<dbReference type="RefSeq" id="WP_082625204.1">
    <property type="nucleotide sequence ID" value="NZ_CP042593.1"/>
</dbReference>
<keyword evidence="3" id="KW-1185">Reference proteome</keyword>
<evidence type="ECO:0000313" key="2">
    <source>
        <dbReference type="EMBL" id="QED47858.1"/>
    </source>
</evidence>
<dbReference type="OrthoDB" id="2972390at2"/>
<feature type="region of interest" description="Disordered" evidence="1">
    <location>
        <begin position="1"/>
        <end position="45"/>
    </location>
</feature>
<evidence type="ECO:0000313" key="3">
    <source>
        <dbReference type="Proteomes" id="UP000321555"/>
    </source>
</evidence>
<gene>
    <name evidence="2" type="ORF">FSZ17_11700</name>
</gene>
<sequence length="45" mass="4879">MTKRKKDPSKAGLSSPDVKGQGTTNTETGGRTSSSARHKKKKQDY</sequence>
<dbReference type="InterPro" id="IPR025625">
    <property type="entry name" value="YuzL"/>
</dbReference>
<dbReference type="AlphaFoldDB" id="A0A5B8Z4P0"/>
<dbReference type="EMBL" id="CP042593">
    <property type="protein sequence ID" value="QED47858.1"/>
    <property type="molecule type" value="Genomic_DNA"/>
</dbReference>
<feature type="compositionally biased region" description="Basic residues" evidence="1">
    <location>
        <begin position="36"/>
        <end position="45"/>
    </location>
</feature>
<organism evidence="2 3">
    <name type="scientific">Cytobacillus dafuensis</name>
    <name type="common">Bacillus dafuensis</name>
    <dbReference type="NCBI Taxonomy" id="1742359"/>
    <lineage>
        <taxon>Bacteria</taxon>
        <taxon>Bacillati</taxon>
        <taxon>Bacillota</taxon>
        <taxon>Bacilli</taxon>
        <taxon>Bacillales</taxon>
        <taxon>Bacillaceae</taxon>
        <taxon>Cytobacillus</taxon>
    </lineage>
</organism>
<evidence type="ECO:0000256" key="1">
    <source>
        <dbReference type="SAM" id="MobiDB-lite"/>
    </source>
</evidence>